<proteinExistence type="predicted"/>
<keyword evidence="2" id="KW-1185">Reference proteome</keyword>
<dbReference type="Proteomes" id="UP000812031">
    <property type="component" value="Unassembled WGS sequence"/>
</dbReference>
<dbReference type="EMBL" id="JAHWYN010000024">
    <property type="protein sequence ID" value="MBW4362441.1"/>
    <property type="molecule type" value="Genomic_DNA"/>
</dbReference>
<evidence type="ECO:0000313" key="1">
    <source>
        <dbReference type="EMBL" id="MBW4362441.1"/>
    </source>
</evidence>
<sequence length="214" mass="25800">MIYIIRLNFLILLLFSLNLKAQKSLTQKDWFESGEKFLKKKNYEVATSQFYMAEKYGSDTIIKKVARKKIDSILPIAQKKIINELKGDWKLKELNYDPYPGKFTEHIRITDNEIVFYKLDSNNTEVKLRKEQIRFLPYDSLKYDFSARRFIFENSEVWTFWVSKKKRIKKLYPNIYRDSDGNRKYLLDESGFTIDKKARKKAIEKETYTFYVKK</sequence>
<reference evidence="1 2" key="1">
    <citation type="submission" date="2021-07" db="EMBL/GenBank/DDBJ databases">
        <title>Flavobacterium sp. nov. isolated from sediment on the Taihu Lake.</title>
        <authorList>
            <person name="Qu J.-H."/>
        </authorList>
    </citation>
    <scope>NUCLEOTIDE SEQUENCE [LARGE SCALE GENOMIC DNA]</scope>
    <source>
        <strain evidence="1 2">NAS39</strain>
    </source>
</reference>
<organism evidence="1 2">
    <name type="scientific">Flavobacterium taihuense</name>
    <dbReference type="NCBI Taxonomy" id="2857508"/>
    <lineage>
        <taxon>Bacteria</taxon>
        <taxon>Pseudomonadati</taxon>
        <taxon>Bacteroidota</taxon>
        <taxon>Flavobacteriia</taxon>
        <taxon>Flavobacteriales</taxon>
        <taxon>Flavobacteriaceae</taxon>
        <taxon>Flavobacterium</taxon>
    </lineage>
</organism>
<accession>A0ABS6Y0I7</accession>
<protein>
    <submittedName>
        <fullName evidence="1">Uncharacterized protein</fullName>
    </submittedName>
</protein>
<evidence type="ECO:0000313" key="2">
    <source>
        <dbReference type="Proteomes" id="UP000812031"/>
    </source>
</evidence>
<dbReference type="RefSeq" id="WP_219318925.1">
    <property type="nucleotide sequence ID" value="NZ_JAHWYN010000024.1"/>
</dbReference>
<comment type="caution">
    <text evidence="1">The sequence shown here is derived from an EMBL/GenBank/DDBJ whole genome shotgun (WGS) entry which is preliminary data.</text>
</comment>
<gene>
    <name evidence="1" type="ORF">KZH69_18290</name>
</gene>
<name>A0ABS6Y0I7_9FLAO</name>